<dbReference type="RefSeq" id="WP_072999530.1">
    <property type="nucleotide sequence ID" value="NZ_FRAM01000004.1"/>
</dbReference>
<gene>
    <name evidence="2" type="ORF">SAMN05444371_2988</name>
</gene>
<dbReference type="PROSITE" id="PS51257">
    <property type="entry name" value="PROKAR_LIPOPROTEIN"/>
    <property type="match status" value="1"/>
</dbReference>
<evidence type="ECO:0000256" key="1">
    <source>
        <dbReference type="SAM" id="SignalP"/>
    </source>
</evidence>
<dbReference type="InterPro" id="IPR025921">
    <property type="entry name" value="HmuY"/>
</dbReference>
<dbReference type="EMBL" id="FRAM01000004">
    <property type="protein sequence ID" value="SHK61410.1"/>
    <property type="molecule type" value="Genomic_DNA"/>
</dbReference>
<proteinExistence type="predicted"/>
<organism evidence="2 3">
    <name type="scientific">Epilithonimonas mollis</name>
    <dbReference type="NCBI Taxonomy" id="216903"/>
    <lineage>
        <taxon>Bacteria</taxon>
        <taxon>Pseudomonadati</taxon>
        <taxon>Bacteroidota</taxon>
        <taxon>Flavobacteriia</taxon>
        <taxon>Flavobacteriales</taxon>
        <taxon>Weeksellaceae</taxon>
        <taxon>Chryseobacterium group</taxon>
        <taxon>Epilithonimonas</taxon>
    </lineage>
</organism>
<keyword evidence="1" id="KW-0732">Signal</keyword>
<dbReference type="AlphaFoldDB" id="A0A1M6TWY8"/>
<dbReference type="CDD" id="cd12105">
    <property type="entry name" value="HmuY"/>
    <property type="match status" value="1"/>
</dbReference>
<evidence type="ECO:0000313" key="3">
    <source>
        <dbReference type="Proteomes" id="UP000184498"/>
    </source>
</evidence>
<protein>
    <submittedName>
        <fullName evidence="2">HmuY protein</fullName>
    </submittedName>
</protein>
<accession>A0A1M6TWY8</accession>
<reference evidence="3" key="1">
    <citation type="submission" date="2016-11" db="EMBL/GenBank/DDBJ databases">
        <authorList>
            <person name="Varghese N."/>
            <person name="Submissions S."/>
        </authorList>
    </citation>
    <scope>NUCLEOTIDE SEQUENCE [LARGE SCALE GENOMIC DNA]</scope>
    <source>
        <strain evidence="3">DSM 18016</strain>
    </source>
</reference>
<dbReference type="Pfam" id="PF14064">
    <property type="entry name" value="HmuY"/>
    <property type="match status" value="2"/>
</dbReference>
<evidence type="ECO:0000313" key="2">
    <source>
        <dbReference type="EMBL" id="SHK61410.1"/>
    </source>
</evidence>
<feature type="signal peptide" evidence="1">
    <location>
        <begin position="1"/>
        <end position="21"/>
    </location>
</feature>
<name>A0A1M6TWY8_9FLAO</name>
<feature type="chain" id="PRO_5012048218" evidence="1">
    <location>
        <begin position="22"/>
        <end position="367"/>
    </location>
</feature>
<dbReference type="Proteomes" id="UP000184498">
    <property type="component" value="Unassembled WGS sequence"/>
</dbReference>
<sequence length="367" mass="41661">MKNIKRLIFFILALSIQACFPADEDPVKVAPISGAILSPQVGGAAQPNQVWIKLSDSTKSVNKRTDWDLAFYSGDEYRVILNFSVMMGAGKIQNVTDIDAVKMSDVEDLMNKIYIAPQEPDTEKYIDDPAGHYLSQKTGIQEIKENNEENPIYLINMGRDIYTGTILPGSSISGGESRGWKKIQIVRNGNNGYKIKYANIGETDHKEFIITKDADYHFQFFSMTSEKTVSIQPKKKNWDIAFTIFTNYGYDTSGVFQGGTYIYNDFVLINIFSNVGAYQVNIPNGQNQNDIYNQFKLNDVDVSKFIFNDQRAIGDHWRTVTGNNGAQVFADRFYVIKDANGFFFKLRFSKMMKDGIRGHPEFEYEPL</sequence>
<dbReference type="OrthoDB" id="1091850at2"/>
<dbReference type="STRING" id="216903.SAMN05444371_2988"/>
<keyword evidence="3" id="KW-1185">Reference proteome</keyword>